<sequence>MLAVLTFASGAEEAHMAGETVSRRVARRMAEGNPAGLLYGAILTGAVMSATAGHVATAYGVIGPCLFVVAVYWLADIYVRVFAGPFRDGRSPLSHRLRAAAGHESRVLLGGVPALVLLVVTSLVGVKASLAVDLALWLTVVELGGVAYIAGRYVGSSRAAAFRESLAAALLGVLMVVAKSFLH</sequence>
<proteinExistence type="predicted"/>
<keyword evidence="1" id="KW-1133">Transmembrane helix</keyword>
<feature type="transmembrane region" description="Helical" evidence="1">
    <location>
        <begin position="134"/>
        <end position="154"/>
    </location>
</feature>
<evidence type="ECO:0000313" key="2">
    <source>
        <dbReference type="EMBL" id="GAA1967183.1"/>
    </source>
</evidence>
<name>A0ABN2RCW3_9MICO</name>
<reference evidence="2 3" key="1">
    <citation type="journal article" date="2019" name="Int. J. Syst. Evol. Microbiol.">
        <title>The Global Catalogue of Microorganisms (GCM) 10K type strain sequencing project: providing services to taxonomists for standard genome sequencing and annotation.</title>
        <authorList>
            <consortium name="The Broad Institute Genomics Platform"/>
            <consortium name="The Broad Institute Genome Sequencing Center for Infectious Disease"/>
            <person name="Wu L."/>
            <person name="Ma J."/>
        </authorList>
    </citation>
    <scope>NUCLEOTIDE SEQUENCE [LARGE SCALE GENOMIC DNA]</scope>
    <source>
        <strain evidence="2 3">JCM 15628</strain>
    </source>
</reference>
<accession>A0ABN2RCW3</accession>
<evidence type="ECO:0000256" key="1">
    <source>
        <dbReference type="SAM" id="Phobius"/>
    </source>
</evidence>
<keyword evidence="3" id="KW-1185">Reference proteome</keyword>
<evidence type="ECO:0008006" key="4">
    <source>
        <dbReference type="Google" id="ProtNLM"/>
    </source>
</evidence>
<organism evidence="2 3">
    <name type="scientific">Terrabacter lapilli</name>
    <dbReference type="NCBI Taxonomy" id="436231"/>
    <lineage>
        <taxon>Bacteria</taxon>
        <taxon>Bacillati</taxon>
        <taxon>Actinomycetota</taxon>
        <taxon>Actinomycetes</taxon>
        <taxon>Micrococcales</taxon>
        <taxon>Intrasporangiaceae</taxon>
        <taxon>Terrabacter</taxon>
    </lineage>
</organism>
<keyword evidence="1" id="KW-0472">Membrane</keyword>
<feature type="transmembrane region" description="Helical" evidence="1">
    <location>
        <begin position="61"/>
        <end position="86"/>
    </location>
</feature>
<feature type="transmembrane region" description="Helical" evidence="1">
    <location>
        <begin position="37"/>
        <end position="55"/>
    </location>
</feature>
<protein>
    <recommendedName>
        <fullName evidence="4">VIT family protein</fullName>
    </recommendedName>
</protein>
<feature type="transmembrane region" description="Helical" evidence="1">
    <location>
        <begin position="107"/>
        <end position="128"/>
    </location>
</feature>
<dbReference type="EMBL" id="BAAAPU010000003">
    <property type="protein sequence ID" value="GAA1967183.1"/>
    <property type="molecule type" value="Genomic_DNA"/>
</dbReference>
<keyword evidence="1" id="KW-0812">Transmembrane</keyword>
<evidence type="ECO:0000313" key="3">
    <source>
        <dbReference type="Proteomes" id="UP001500013"/>
    </source>
</evidence>
<dbReference type="Proteomes" id="UP001500013">
    <property type="component" value="Unassembled WGS sequence"/>
</dbReference>
<gene>
    <name evidence="2" type="ORF">GCM10009817_03840</name>
</gene>
<comment type="caution">
    <text evidence="2">The sequence shown here is derived from an EMBL/GenBank/DDBJ whole genome shotgun (WGS) entry which is preliminary data.</text>
</comment>